<sequence>MAQFETTTIWLMLTLADGDILNVRTITASRMTALESMVNNAENDIEERNIWYKLMRFDYVGDHVGPGSTLWVVFDLAAETAVMEDLRIVGIYAREDDIPQSVNDHDDDFWIDDVTLV</sequence>
<proteinExistence type="predicted"/>
<protein>
    <submittedName>
        <fullName evidence="1">Uncharacterized protein</fullName>
    </submittedName>
</protein>
<dbReference type="AlphaFoldDB" id="A0A6C0HL69"/>
<accession>A0A6C0HL69</accession>
<dbReference type="EMBL" id="MN739978">
    <property type="protein sequence ID" value="QHT81154.1"/>
    <property type="molecule type" value="Genomic_DNA"/>
</dbReference>
<reference evidence="1" key="1">
    <citation type="journal article" date="2020" name="Nature">
        <title>Giant virus diversity and host interactions through global metagenomics.</title>
        <authorList>
            <person name="Schulz F."/>
            <person name="Roux S."/>
            <person name="Paez-Espino D."/>
            <person name="Jungbluth S."/>
            <person name="Walsh D.A."/>
            <person name="Denef V.J."/>
            <person name="McMahon K.D."/>
            <person name="Konstantinidis K.T."/>
            <person name="Eloe-Fadrosh E.A."/>
            <person name="Kyrpides N.C."/>
            <person name="Woyke T."/>
        </authorList>
    </citation>
    <scope>NUCLEOTIDE SEQUENCE</scope>
    <source>
        <strain evidence="1">GVMAG-M-3300023184-135</strain>
    </source>
</reference>
<name>A0A6C0HL69_9ZZZZ</name>
<evidence type="ECO:0000313" key="1">
    <source>
        <dbReference type="EMBL" id="QHT81154.1"/>
    </source>
</evidence>
<organism evidence="1">
    <name type="scientific">viral metagenome</name>
    <dbReference type="NCBI Taxonomy" id="1070528"/>
    <lineage>
        <taxon>unclassified sequences</taxon>
        <taxon>metagenomes</taxon>
        <taxon>organismal metagenomes</taxon>
    </lineage>
</organism>